<dbReference type="Proteomes" id="UP000799444">
    <property type="component" value="Unassembled WGS sequence"/>
</dbReference>
<dbReference type="Gene3D" id="3.30.710.10">
    <property type="entry name" value="Potassium Channel Kv1.1, Chain A"/>
    <property type="match status" value="1"/>
</dbReference>
<gene>
    <name evidence="2" type="ORF">EJ04DRAFT_503744</name>
</gene>
<evidence type="ECO:0000259" key="1">
    <source>
        <dbReference type="Pfam" id="PF00651"/>
    </source>
</evidence>
<sequence>MATTVHEVVPDPDTVIILNNPTTLFAVWKHHVADSKTKEEDEGDEDGPTLIDVSDSECGSIHYHVSSRHLALASPWFNRAMSGDSWKESDRDEEGRFHIETSGWDADALLLLLNVLHLKNSQVPDTVDLEMLAKIAVLMDYYECSEALQLCTKMWVQALGEASKVPNVMGRELIIWLFVAWTFGMHDQFQSACDTAIKEGFGELDTLELPIPAAVTAVNDTRVKLISEISDGLFALFNKFQSAEYVCLLSNKSFECGCILLGALTRGLDAIGVLNTDAPFDGISVSGLCDSARAMRSPVWFCSASASGYQRTKHPCGLQTPVNDVLSKAGKDLLRPKLDDFKKKQTDGLKGLS</sequence>
<organism evidence="2 3">
    <name type="scientific">Polyplosphaeria fusca</name>
    <dbReference type="NCBI Taxonomy" id="682080"/>
    <lineage>
        <taxon>Eukaryota</taxon>
        <taxon>Fungi</taxon>
        <taxon>Dikarya</taxon>
        <taxon>Ascomycota</taxon>
        <taxon>Pezizomycotina</taxon>
        <taxon>Dothideomycetes</taxon>
        <taxon>Pleosporomycetidae</taxon>
        <taxon>Pleosporales</taxon>
        <taxon>Tetraplosphaeriaceae</taxon>
        <taxon>Polyplosphaeria</taxon>
    </lineage>
</organism>
<dbReference type="Pfam" id="PF00651">
    <property type="entry name" value="BTB"/>
    <property type="match status" value="1"/>
</dbReference>
<protein>
    <recommendedName>
        <fullName evidence="1">BTB domain-containing protein</fullName>
    </recommendedName>
</protein>
<name>A0A9P4QJX5_9PLEO</name>
<dbReference type="EMBL" id="ML996271">
    <property type="protein sequence ID" value="KAF2728672.1"/>
    <property type="molecule type" value="Genomic_DNA"/>
</dbReference>
<evidence type="ECO:0000313" key="2">
    <source>
        <dbReference type="EMBL" id="KAF2728672.1"/>
    </source>
</evidence>
<accession>A0A9P4QJX5</accession>
<dbReference type="InterPro" id="IPR011333">
    <property type="entry name" value="SKP1/BTB/POZ_sf"/>
</dbReference>
<evidence type="ECO:0000313" key="3">
    <source>
        <dbReference type="Proteomes" id="UP000799444"/>
    </source>
</evidence>
<feature type="domain" description="BTB" evidence="1">
    <location>
        <begin position="59"/>
        <end position="156"/>
    </location>
</feature>
<proteinExistence type="predicted"/>
<keyword evidence="3" id="KW-1185">Reference proteome</keyword>
<reference evidence="2" key="1">
    <citation type="journal article" date="2020" name="Stud. Mycol.">
        <title>101 Dothideomycetes genomes: a test case for predicting lifestyles and emergence of pathogens.</title>
        <authorList>
            <person name="Haridas S."/>
            <person name="Albert R."/>
            <person name="Binder M."/>
            <person name="Bloem J."/>
            <person name="Labutti K."/>
            <person name="Salamov A."/>
            <person name="Andreopoulos B."/>
            <person name="Baker S."/>
            <person name="Barry K."/>
            <person name="Bills G."/>
            <person name="Bluhm B."/>
            <person name="Cannon C."/>
            <person name="Castanera R."/>
            <person name="Culley D."/>
            <person name="Daum C."/>
            <person name="Ezra D."/>
            <person name="Gonzalez J."/>
            <person name="Henrissat B."/>
            <person name="Kuo A."/>
            <person name="Liang C."/>
            <person name="Lipzen A."/>
            <person name="Lutzoni F."/>
            <person name="Magnuson J."/>
            <person name="Mondo S."/>
            <person name="Nolan M."/>
            <person name="Ohm R."/>
            <person name="Pangilinan J."/>
            <person name="Park H.-J."/>
            <person name="Ramirez L."/>
            <person name="Alfaro M."/>
            <person name="Sun H."/>
            <person name="Tritt A."/>
            <person name="Yoshinaga Y."/>
            <person name="Zwiers L.-H."/>
            <person name="Turgeon B."/>
            <person name="Goodwin S."/>
            <person name="Spatafora J."/>
            <person name="Crous P."/>
            <person name="Grigoriev I."/>
        </authorList>
    </citation>
    <scope>NUCLEOTIDE SEQUENCE</scope>
    <source>
        <strain evidence="2">CBS 125425</strain>
    </source>
</reference>
<dbReference type="SUPFAM" id="SSF54695">
    <property type="entry name" value="POZ domain"/>
    <property type="match status" value="1"/>
</dbReference>
<dbReference type="OrthoDB" id="5326346at2759"/>
<comment type="caution">
    <text evidence="2">The sequence shown here is derived from an EMBL/GenBank/DDBJ whole genome shotgun (WGS) entry which is preliminary data.</text>
</comment>
<dbReference type="InterPro" id="IPR000210">
    <property type="entry name" value="BTB/POZ_dom"/>
</dbReference>
<dbReference type="AlphaFoldDB" id="A0A9P4QJX5"/>